<organism evidence="3 4">
    <name type="scientific">Besnoitia besnoiti</name>
    <name type="common">Apicomplexan protozoan</name>
    <dbReference type="NCBI Taxonomy" id="94643"/>
    <lineage>
        <taxon>Eukaryota</taxon>
        <taxon>Sar</taxon>
        <taxon>Alveolata</taxon>
        <taxon>Apicomplexa</taxon>
        <taxon>Conoidasida</taxon>
        <taxon>Coccidia</taxon>
        <taxon>Eucoccidiorida</taxon>
        <taxon>Eimeriorina</taxon>
        <taxon>Sarcocystidae</taxon>
        <taxon>Besnoitia</taxon>
    </lineage>
</organism>
<keyword evidence="4" id="KW-1185">Reference proteome</keyword>
<comment type="caution">
    <text evidence="3">The sequence shown here is derived from an EMBL/GenBank/DDBJ whole genome shotgun (WGS) entry which is preliminary data.</text>
</comment>
<feature type="compositionally biased region" description="Basic and acidic residues" evidence="1">
    <location>
        <begin position="269"/>
        <end position="281"/>
    </location>
</feature>
<gene>
    <name evidence="3" type="ORF">BESB_078920</name>
</gene>
<dbReference type="OrthoDB" id="6415790at2759"/>
<evidence type="ECO:0000259" key="2">
    <source>
        <dbReference type="PROSITE" id="PS50829"/>
    </source>
</evidence>
<evidence type="ECO:0000313" key="4">
    <source>
        <dbReference type="Proteomes" id="UP000224006"/>
    </source>
</evidence>
<dbReference type="AlphaFoldDB" id="A0A2A9MCL8"/>
<feature type="compositionally biased region" description="Basic and acidic residues" evidence="1">
    <location>
        <begin position="891"/>
        <end position="910"/>
    </location>
</feature>
<dbReference type="Gene3D" id="3.30.1490.40">
    <property type="match status" value="1"/>
</dbReference>
<feature type="domain" description="GYF" evidence="2">
    <location>
        <begin position="944"/>
        <end position="992"/>
    </location>
</feature>
<dbReference type="KEGG" id="bbes:BESB_078920"/>
<feature type="compositionally biased region" description="Basic and acidic residues" evidence="1">
    <location>
        <begin position="338"/>
        <end position="353"/>
    </location>
</feature>
<proteinExistence type="predicted"/>
<evidence type="ECO:0000256" key="1">
    <source>
        <dbReference type="SAM" id="MobiDB-lite"/>
    </source>
</evidence>
<feature type="region of interest" description="Disordered" evidence="1">
    <location>
        <begin position="877"/>
        <end position="923"/>
    </location>
</feature>
<feature type="region of interest" description="Disordered" evidence="1">
    <location>
        <begin position="34"/>
        <end position="96"/>
    </location>
</feature>
<dbReference type="RefSeq" id="XP_029217685.1">
    <property type="nucleotide sequence ID" value="XM_029366254.1"/>
</dbReference>
<feature type="compositionally biased region" description="Low complexity" evidence="1">
    <location>
        <begin position="191"/>
        <end position="211"/>
    </location>
</feature>
<dbReference type="InterPro" id="IPR003169">
    <property type="entry name" value="GYF"/>
</dbReference>
<feature type="compositionally biased region" description="Basic and acidic residues" evidence="1">
    <location>
        <begin position="501"/>
        <end position="512"/>
    </location>
</feature>
<dbReference type="SMART" id="SM00444">
    <property type="entry name" value="GYF"/>
    <property type="match status" value="1"/>
</dbReference>
<dbReference type="Proteomes" id="UP000224006">
    <property type="component" value="Chromosome VII"/>
</dbReference>
<feature type="compositionally biased region" description="Basic and acidic residues" evidence="1">
    <location>
        <begin position="536"/>
        <end position="553"/>
    </location>
</feature>
<dbReference type="SUPFAM" id="SSF55277">
    <property type="entry name" value="GYF domain"/>
    <property type="match status" value="1"/>
</dbReference>
<accession>A0A2A9MCL8</accession>
<dbReference type="EMBL" id="NWUJ01000008">
    <property type="protein sequence ID" value="PFH33676.1"/>
    <property type="molecule type" value="Genomic_DNA"/>
</dbReference>
<feature type="compositionally biased region" description="Basic and acidic residues" evidence="1">
    <location>
        <begin position="371"/>
        <end position="382"/>
    </location>
</feature>
<feature type="compositionally biased region" description="Polar residues" evidence="1">
    <location>
        <begin position="34"/>
        <end position="43"/>
    </location>
</feature>
<dbReference type="VEuPathDB" id="ToxoDB:BESB_078920"/>
<feature type="region of interest" description="Disordered" evidence="1">
    <location>
        <begin position="1047"/>
        <end position="1066"/>
    </location>
</feature>
<evidence type="ECO:0000313" key="3">
    <source>
        <dbReference type="EMBL" id="PFH33676.1"/>
    </source>
</evidence>
<feature type="compositionally biased region" description="Basic and acidic residues" evidence="1">
    <location>
        <begin position="581"/>
        <end position="597"/>
    </location>
</feature>
<protein>
    <recommendedName>
        <fullName evidence="2">GYF domain-containing protein</fullName>
    </recommendedName>
</protein>
<name>A0A2A9MCL8_BESBE</name>
<feature type="compositionally biased region" description="Basic and acidic residues" evidence="1">
    <location>
        <begin position="292"/>
        <end position="306"/>
    </location>
</feature>
<feature type="region of interest" description="Disordered" evidence="1">
    <location>
        <begin position="109"/>
        <end position="151"/>
    </location>
</feature>
<reference evidence="3 4" key="1">
    <citation type="submission" date="2017-09" db="EMBL/GenBank/DDBJ databases">
        <title>Genome sequencing of Besnoitia besnoiti strain Bb-Ger1.</title>
        <authorList>
            <person name="Schares G."/>
            <person name="Venepally P."/>
            <person name="Lorenzi H.A."/>
        </authorList>
    </citation>
    <scope>NUCLEOTIDE SEQUENCE [LARGE SCALE GENOMIC DNA]</scope>
    <source>
        <strain evidence="3 4">Bb-Ger1</strain>
    </source>
</reference>
<feature type="compositionally biased region" description="Basic and acidic residues" evidence="1">
    <location>
        <begin position="608"/>
        <end position="626"/>
    </location>
</feature>
<feature type="region of interest" description="Disordered" evidence="1">
    <location>
        <begin position="645"/>
        <end position="737"/>
    </location>
</feature>
<feature type="compositionally biased region" description="Low complexity" evidence="1">
    <location>
        <begin position="722"/>
        <end position="737"/>
    </location>
</feature>
<dbReference type="PROSITE" id="PS50829">
    <property type="entry name" value="GYF"/>
    <property type="match status" value="1"/>
</dbReference>
<dbReference type="Pfam" id="PF02213">
    <property type="entry name" value="GYF"/>
    <property type="match status" value="1"/>
</dbReference>
<feature type="region of interest" description="Disordered" evidence="1">
    <location>
        <begin position="189"/>
        <end position="626"/>
    </location>
</feature>
<sequence>MHGAWSLLGSRLGVCMVRLGVVRHILEARLPNVGTQGTETQTDPPRFFGTPGPRPAFPRVEAPTTTSEETPLRPRRRCRSGDVLRRGSMARRSPATVVRARLPSRLLSLRSTGSPFTPARGGGSVPARREGLRGLPRSAEARATGMLRQGSSLVETRMRLKGFLPSRQDPGRLDTPREAAAENLPITCRRGTAPLGASGGASSPSASRTAGLAARRNSRGDIRVVGSPSGAFPQEGSGHFDLPPRGPAPDPVGRTPVHRRHDPFARGMPADKRFEGAENRLEPAAAVPPPVNRRDLSKNDRRDTAQRHGAPPLEPYNGGLGSRGPPRDESQTGYTGYSDRRPSPDGWGERETTAARLVSNRETAAFGRVGEVSRTEQGERHARPSGGNRRYDRSCAGPAPRAPCNVRTAPCHQGWDAGHTPPRGDMPPACSRSALHAASTYLPAGDLTAPGARRPGRPPSEGRDAFRESPFGDPGQRPGPDHESSSGHRRGPALPPLSVELRARPGEERFSGLRETYVAPPPQPVGGPEQQGRVTPRRDGFSYHEESERDRAAGEFASSRARREIDGLRNWNDTSQKAHLRARDAPYEDSRRDHSEPPHNVCSSRGSSRYERDAGPAGARDARGDMDVSYGARALNKGAGCHEREFAQPQLKSGAFSPDSDFRARESAGPISEAFVSGGAPYASSRNGADSRPPAATLTLTERPGARAANSGRGTPEDARDAAGPASPAQSADASAASGAPQASVALNPLLPQLSAAWASGVALRSSLGLRAALPVLPSLAGLSQVGALPSIGALLPELGLQTPSAQQVLPVVAPAVVPGTGLPRSLETVLGATPAATAAAMVNAAAAAALVGPDQVQQAQQQRAFVEAVTQLGLQGHASRETTGAPRADGGAERAKNKDAAGATEEEKSGAASAAETSNDSRLLRELSQVDPAQLDPATNTDAHNWCYLDNDNQCQGPFDTLQMLRWYERGFFDPQRPVRRDDEAGFTPLNDGKRLLDVALRIVNLSRVLRPVSRFPSWGVHSDIHSAAASRIRAASSEWTTGLAAQSAASAPQPLSASPSQLGG</sequence>
<dbReference type="GeneID" id="40312819"/>
<dbReference type="InterPro" id="IPR035445">
    <property type="entry name" value="GYF-like_dom_sf"/>
</dbReference>